<keyword evidence="1" id="KW-0812">Transmembrane</keyword>
<organism evidence="2">
    <name type="scientific">Uncultured Desulfatiglans sp</name>
    <dbReference type="NCBI Taxonomy" id="1748965"/>
    <lineage>
        <taxon>Bacteria</taxon>
        <taxon>Pseudomonadati</taxon>
        <taxon>Thermodesulfobacteriota</taxon>
        <taxon>Desulfobacteria</taxon>
        <taxon>Desulfatiglandales</taxon>
        <taxon>Desulfatiglandaceae</taxon>
        <taxon>Desulfatiglans</taxon>
        <taxon>environmental samples</taxon>
    </lineage>
</organism>
<reference evidence="2" key="1">
    <citation type="submission" date="2018-07" db="EMBL/GenBank/DDBJ databases">
        <authorList>
            <consortium name="Genoscope - CEA"/>
            <person name="William W."/>
        </authorList>
    </citation>
    <scope>NUCLEOTIDE SEQUENCE</scope>
    <source>
        <strain evidence="2">IK1</strain>
    </source>
</reference>
<dbReference type="EMBL" id="UPXX01000013">
    <property type="protein sequence ID" value="VBB42086.1"/>
    <property type="molecule type" value="Genomic_DNA"/>
</dbReference>
<dbReference type="Pfam" id="PF09991">
    <property type="entry name" value="DUF2232"/>
    <property type="match status" value="1"/>
</dbReference>
<sequence length="314" mass="34423">MKPIDVLGCAGWAGVLLSMPVWLPLFGPLFSLLAPLPFFYYSIKLGFRQGLKLTVLVLALIALVAHLGGGAHIAVFGVEFGALGFMLAAFTEKGYAPGRVILLTTGVMAFLGLMLLVALAARRGMGPGEMILAYLEAQVQASIEAYQSAGLAALDQSELEAFSQSLFDLLARIYFSLMVIGMGVVVWLNLIAGRVLLKARRMDLPRTAPLDRWHAPEQLVWALIVSGFLTFLGSGPLAVVAVNVLIVAMAVYLFHGLSIILFFLNRYRVPGWARAGVYFLIFMQQILLVLLALLGLFDQWMDFRKMRKNELENS</sequence>
<gene>
    <name evidence="2" type="ORF">TRIP_B200226</name>
</gene>
<feature type="transmembrane region" description="Helical" evidence="1">
    <location>
        <begin position="100"/>
        <end position="121"/>
    </location>
</feature>
<feature type="transmembrane region" description="Helical" evidence="1">
    <location>
        <begin position="218"/>
        <end position="238"/>
    </location>
</feature>
<feature type="transmembrane region" description="Helical" evidence="1">
    <location>
        <begin position="173"/>
        <end position="197"/>
    </location>
</feature>
<protein>
    <recommendedName>
        <fullName evidence="3">DUF2232 domain-containing protein</fullName>
    </recommendedName>
</protein>
<name>A0A653A225_UNCDX</name>
<feature type="transmembrane region" description="Helical" evidence="1">
    <location>
        <begin position="276"/>
        <end position="297"/>
    </location>
</feature>
<feature type="transmembrane region" description="Helical" evidence="1">
    <location>
        <begin position="244"/>
        <end position="264"/>
    </location>
</feature>
<evidence type="ECO:0000256" key="1">
    <source>
        <dbReference type="SAM" id="Phobius"/>
    </source>
</evidence>
<proteinExistence type="predicted"/>
<feature type="transmembrane region" description="Helical" evidence="1">
    <location>
        <begin position="50"/>
        <end position="67"/>
    </location>
</feature>
<keyword evidence="1" id="KW-1133">Transmembrane helix</keyword>
<evidence type="ECO:0008006" key="3">
    <source>
        <dbReference type="Google" id="ProtNLM"/>
    </source>
</evidence>
<accession>A0A653A225</accession>
<evidence type="ECO:0000313" key="2">
    <source>
        <dbReference type="EMBL" id="VBB42086.1"/>
    </source>
</evidence>
<feature type="transmembrane region" description="Helical" evidence="1">
    <location>
        <begin position="21"/>
        <end position="43"/>
    </location>
</feature>
<keyword evidence="1" id="KW-0472">Membrane</keyword>
<dbReference type="PANTHER" id="PTHR41324">
    <property type="entry name" value="MEMBRANE PROTEIN-RELATED"/>
    <property type="match status" value="1"/>
</dbReference>
<dbReference type="InterPro" id="IPR018710">
    <property type="entry name" value="DUF2232"/>
</dbReference>
<dbReference type="PANTHER" id="PTHR41324:SF1">
    <property type="entry name" value="DUF2232 DOMAIN-CONTAINING PROTEIN"/>
    <property type="match status" value="1"/>
</dbReference>
<dbReference type="AlphaFoldDB" id="A0A653A225"/>